<reference evidence="2 3" key="1">
    <citation type="submission" date="2014-04" db="EMBL/GenBank/DDBJ databases">
        <authorList>
            <consortium name="DOE Joint Genome Institute"/>
            <person name="Kuo A."/>
            <person name="Gay G."/>
            <person name="Dore J."/>
            <person name="Kohler A."/>
            <person name="Nagy L.G."/>
            <person name="Floudas D."/>
            <person name="Copeland A."/>
            <person name="Barry K.W."/>
            <person name="Cichocki N."/>
            <person name="Veneault-Fourrey C."/>
            <person name="LaButti K."/>
            <person name="Lindquist E.A."/>
            <person name="Lipzen A."/>
            <person name="Lundell T."/>
            <person name="Morin E."/>
            <person name="Murat C."/>
            <person name="Sun H."/>
            <person name="Tunlid A."/>
            <person name="Henrissat B."/>
            <person name="Grigoriev I.V."/>
            <person name="Hibbett D.S."/>
            <person name="Martin F."/>
            <person name="Nordberg H.P."/>
            <person name="Cantor M.N."/>
            <person name="Hua S.X."/>
        </authorList>
    </citation>
    <scope>NUCLEOTIDE SEQUENCE [LARGE SCALE GENOMIC DNA]</scope>
    <source>
        <strain evidence="3">h7</strain>
    </source>
</reference>
<evidence type="ECO:0000313" key="3">
    <source>
        <dbReference type="Proteomes" id="UP000053424"/>
    </source>
</evidence>
<feature type="region of interest" description="Disordered" evidence="1">
    <location>
        <begin position="22"/>
        <end position="56"/>
    </location>
</feature>
<feature type="compositionally biased region" description="Polar residues" evidence="1">
    <location>
        <begin position="22"/>
        <end position="39"/>
    </location>
</feature>
<sequence>MGGKFVSGRRRQAIRKIVESSITTETYTLSETGSENHSPSHMKVEKRSWSSRSRST</sequence>
<organism evidence="2 3">
    <name type="scientific">Hebeloma cylindrosporum</name>
    <dbReference type="NCBI Taxonomy" id="76867"/>
    <lineage>
        <taxon>Eukaryota</taxon>
        <taxon>Fungi</taxon>
        <taxon>Dikarya</taxon>
        <taxon>Basidiomycota</taxon>
        <taxon>Agaricomycotina</taxon>
        <taxon>Agaricomycetes</taxon>
        <taxon>Agaricomycetidae</taxon>
        <taxon>Agaricales</taxon>
        <taxon>Agaricineae</taxon>
        <taxon>Hymenogastraceae</taxon>
        <taxon>Hebeloma</taxon>
    </lineage>
</organism>
<dbReference type="HOGENOM" id="CLU_3014374_0_0_1"/>
<evidence type="ECO:0000313" key="2">
    <source>
        <dbReference type="EMBL" id="KIM49497.1"/>
    </source>
</evidence>
<dbReference type="Proteomes" id="UP000053424">
    <property type="component" value="Unassembled WGS sequence"/>
</dbReference>
<accession>A0A0C2Z8N4</accession>
<protein>
    <submittedName>
        <fullName evidence="2">Uncharacterized protein</fullName>
    </submittedName>
</protein>
<keyword evidence="3" id="KW-1185">Reference proteome</keyword>
<name>A0A0C2Z8N4_HEBCY</name>
<dbReference type="AlphaFoldDB" id="A0A0C2Z8N4"/>
<reference evidence="3" key="2">
    <citation type="submission" date="2015-01" db="EMBL/GenBank/DDBJ databases">
        <title>Evolutionary Origins and Diversification of the Mycorrhizal Mutualists.</title>
        <authorList>
            <consortium name="DOE Joint Genome Institute"/>
            <consortium name="Mycorrhizal Genomics Consortium"/>
            <person name="Kohler A."/>
            <person name="Kuo A."/>
            <person name="Nagy L.G."/>
            <person name="Floudas D."/>
            <person name="Copeland A."/>
            <person name="Barry K.W."/>
            <person name="Cichocki N."/>
            <person name="Veneault-Fourrey C."/>
            <person name="LaButti K."/>
            <person name="Lindquist E.A."/>
            <person name="Lipzen A."/>
            <person name="Lundell T."/>
            <person name="Morin E."/>
            <person name="Murat C."/>
            <person name="Riley R."/>
            <person name="Ohm R."/>
            <person name="Sun H."/>
            <person name="Tunlid A."/>
            <person name="Henrissat B."/>
            <person name="Grigoriev I.V."/>
            <person name="Hibbett D.S."/>
            <person name="Martin F."/>
        </authorList>
    </citation>
    <scope>NUCLEOTIDE SEQUENCE [LARGE SCALE GENOMIC DNA]</scope>
    <source>
        <strain evidence="3">h7</strain>
    </source>
</reference>
<proteinExistence type="predicted"/>
<dbReference type="EMBL" id="KN831768">
    <property type="protein sequence ID" value="KIM49497.1"/>
    <property type="molecule type" value="Genomic_DNA"/>
</dbReference>
<gene>
    <name evidence="2" type="ORF">M413DRAFT_438681</name>
</gene>
<evidence type="ECO:0000256" key="1">
    <source>
        <dbReference type="SAM" id="MobiDB-lite"/>
    </source>
</evidence>